<dbReference type="InterPro" id="IPR007160">
    <property type="entry name" value="DUF362"/>
</dbReference>
<evidence type="ECO:0000259" key="1">
    <source>
        <dbReference type="Pfam" id="PF04015"/>
    </source>
</evidence>
<gene>
    <name evidence="2" type="ORF">MSBRW_3325</name>
</gene>
<sequence>MSKVAVLKTHPSTITDDYSKLMRLVEYEKIVPKQNKTVLKINLSWSLYYPACSTPPWQLEGVLKTLRNDGYKNVVGVENQTVVTHPWKGSYLNKWLPVLKKYDTEFKPLTNVKWTPYNPKSEMLAMYDIFDEIIVPEAFIESNVIHLPTVKTHGHTTTTGSMKNAFGGLIPKRRHHAHIKIHEVLVDLLSIQKEIHKGIFAVMDGTVCGNGAGPRTMIPYIGNLILASDDQVAIDAVAAKMMGFDPLNINYIHMAHERGLGMGDTDQIEIVGLEKSEYNKINFGFEVQKSPVVKWDQRIRKGTSSIKWLHSLLFHSPIFRTFIFASETYHDKLWYPTAGKKNIETFMKTEWGKLFESYEYGNYPKYTEVKEWNPY</sequence>
<dbReference type="PATRIC" id="fig|1434109.4.peg.4317"/>
<proteinExistence type="predicted"/>
<evidence type="ECO:0000313" key="2">
    <source>
        <dbReference type="EMBL" id="AKB52578.1"/>
    </source>
</evidence>
<dbReference type="GeneID" id="24824941"/>
<reference evidence="2" key="1">
    <citation type="submission" date="2014-07" db="EMBL/GenBank/DDBJ databases">
        <title>Methanogenic archaea and the global carbon cycle.</title>
        <authorList>
            <person name="Henriksen J.R."/>
            <person name="Luke J."/>
            <person name="Reinhart S."/>
            <person name="Benedict M.N."/>
            <person name="Youngblut N.D."/>
            <person name="Metcalf M.E."/>
            <person name="Whitaker R.J."/>
            <person name="Metcalf W.W."/>
        </authorList>
    </citation>
    <scope>NUCLEOTIDE SEQUENCE [LARGE SCALE GENOMIC DNA]</scope>
    <source>
        <strain evidence="2">Wiesmoor</strain>
    </source>
</reference>
<name>A0A0E3QPX2_METBA</name>
<feature type="domain" description="DUF362" evidence="1">
    <location>
        <begin position="38"/>
        <end position="240"/>
    </location>
</feature>
<dbReference type="RefSeq" id="WP_011306407.1">
    <property type="nucleotide sequence ID" value="NZ_CP009526.1"/>
</dbReference>
<accession>A0A0E3QPX2</accession>
<dbReference type="Pfam" id="PF04015">
    <property type="entry name" value="DUF362"/>
    <property type="match status" value="1"/>
</dbReference>
<dbReference type="AlphaFoldDB" id="A0A0E3QPX2"/>
<dbReference type="HOGENOM" id="CLU_747346_0_0_2"/>
<dbReference type="EMBL" id="CP009526">
    <property type="protein sequence ID" value="AKB52578.1"/>
    <property type="molecule type" value="Genomic_DNA"/>
</dbReference>
<dbReference type="KEGG" id="mbw:MSBRW_3325"/>
<dbReference type="Proteomes" id="UP000033038">
    <property type="component" value="Chromosome"/>
</dbReference>
<protein>
    <submittedName>
        <fullName evidence="2">Ferredoxin</fullName>
    </submittedName>
</protein>
<organism evidence="2">
    <name type="scientific">Methanosarcina barkeri str. Wiesmoor</name>
    <dbReference type="NCBI Taxonomy" id="1434109"/>
    <lineage>
        <taxon>Archaea</taxon>
        <taxon>Methanobacteriati</taxon>
        <taxon>Methanobacteriota</taxon>
        <taxon>Stenosarchaea group</taxon>
        <taxon>Methanomicrobia</taxon>
        <taxon>Methanosarcinales</taxon>
        <taxon>Methanosarcinaceae</taxon>
        <taxon>Methanosarcina</taxon>
    </lineage>
</organism>